<proteinExistence type="predicted"/>
<reference evidence="1 2" key="1">
    <citation type="submission" date="2017-11" db="EMBL/GenBank/DDBJ databases">
        <title>Genomic Encyclopedia of Archaeal and Bacterial Type Strains, Phase II (KMG-II): From Individual Species to Whole Genera.</title>
        <authorList>
            <person name="Goeker M."/>
        </authorList>
    </citation>
    <scope>NUCLEOTIDE SEQUENCE [LARGE SCALE GENOMIC DNA]</scope>
    <source>
        <strain evidence="1 2">DSM 27617</strain>
    </source>
</reference>
<dbReference type="AlphaFoldDB" id="A0A2M9C174"/>
<gene>
    <name evidence="1" type="ORF">CLV73_2483</name>
</gene>
<sequence>MKAIYFIFIFSLFSCQEKIKFNMPEYDDVMMTSNSYNLPFNVNFTQETLPKGLKRFEQKQNNELLNILEYDHQGNLIFKYYRQFVSEIWNGKFLTIIERNFYNNKNQLTKTIVLNSNTGSSENEYDYDSEGNLILVKTRGLPAYGNNNNPWRYIENLITINDFDADKNVIKVDKNINYNSLIYKYDFNKKQVTTYFKNQEPDQNFYIVYNFNSLNQLISKTAFDGNSVNYSNSYFIEYNGNKKLTKEYDDEKNTTQTTNEFKENLFTIIETINTEFHFKQKRKYFGKTLISDDSFTENNNEKTLEKYDLDEYNIPTKMTHETNGKIDSEASFLNKYEFFKN</sequence>
<dbReference type="PROSITE" id="PS51257">
    <property type="entry name" value="PROKAR_LIPOPROTEIN"/>
    <property type="match status" value="1"/>
</dbReference>
<evidence type="ECO:0000313" key="1">
    <source>
        <dbReference type="EMBL" id="PJJ64128.1"/>
    </source>
</evidence>
<dbReference type="EMBL" id="PGFD01000002">
    <property type="protein sequence ID" value="PJJ64128.1"/>
    <property type="molecule type" value="Genomic_DNA"/>
</dbReference>
<accession>A0A2M9C174</accession>
<protein>
    <submittedName>
        <fullName evidence="1">Uncharacterized protein</fullName>
    </submittedName>
</protein>
<comment type="caution">
    <text evidence="1">The sequence shown here is derived from an EMBL/GenBank/DDBJ whole genome shotgun (WGS) entry which is preliminary data.</text>
</comment>
<name>A0A2M9C174_9FLAO</name>
<organism evidence="1 2">
    <name type="scientific">Chryseobacterium geocarposphaerae</name>
    <dbReference type="NCBI Taxonomy" id="1416776"/>
    <lineage>
        <taxon>Bacteria</taxon>
        <taxon>Pseudomonadati</taxon>
        <taxon>Bacteroidota</taxon>
        <taxon>Flavobacteriia</taxon>
        <taxon>Flavobacteriales</taxon>
        <taxon>Weeksellaceae</taxon>
        <taxon>Chryseobacterium group</taxon>
        <taxon>Chryseobacterium</taxon>
    </lineage>
</organism>
<dbReference type="Proteomes" id="UP000228740">
    <property type="component" value="Unassembled WGS sequence"/>
</dbReference>
<keyword evidence="2" id="KW-1185">Reference proteome</keyword>
<evidence type="ECO:0000313" key="2">
    <source>
        <dbReference type="Proteomes" id="UP000228740"/>
    </source>
</evidence>